<reference evidence="1" key="1">
    <citation type="submission" date="2021-07" db="EMBL/GenBank/DDBJ databases">
        <title>Shinella sp. nov., a novel member of the genus Shinella from water.</title>
        <authorList>
            <person name="Deng Y."/>
        </authorList>
    </citation>
    <scope>NUCLEOTIDE SEQUENCE</scope>
    <source>
        <strain evidence="1">CPCC 100929</strain>
    </source>
</reference>
<protein>
    <submittedName>
        <fullName evidence="1">ROK family protein</fullName>
    </submittedName>
</protein>
<dbReference type="EMBL" id="WHSB02000010">
    <property type="protein sequence ID" value="MCQ4633026.1"/>
    <property type="molecule type" value="Genomic_DNA"/>
</dbReference>
<dbReference type="SUPFAM" id="SSF53067">
    <property type="entry name" value="Actin-like ATPase domain"/>
    <property type="match status" value="1"/>
</dbReference>
<accession>A0ABT1RDE6</accession>
<organism evidence="1 2">
    <name type="scientific">Shinella lacus</name>
    <dbReference type="NCBI Taxonomy" id="2654216"/>
    <lineage>
        <taxon>Bacteria</taxon>
        <taxon>Pseudomonadati</taxon>
        <taxon>Pseudomonadota</taxon>
        <taxon>Alphaproteobacteria</taxon>
        <taxon>Hyphomicrobiales</taxon>
        <taxon>Rhizobiaceae</taxon>
        <taxon>Shinella</taxon>
    </lineage>
</organism>
<dbReference type="InterPro" id="IPR043129">
    <property type="entry name" value="ATPase_NBD"/>
</dbReference>
<proteinExistence type="predicted"/>
<dbReference type="InterPro" id="IPR000600">
    <property type="entry name" value="ROK"/>
</dbReference>
<evidence type="ECO:0000313" key="1">
    <source>
        <dbReference type="EMBL" id="MCQ4633026.1"/>
    </source>
</evidence>
<dbReference type="Gene3D" id="3.30.420.40">
    <property type="match status" value="2"/>
</dbReference>
<dbReference type="Pfam" id="PF00480">
    <property type="entry name" value="ROK"/>
    <property type="match status" value="1"/>
</dbReference>
<name>A0ABT1RDE6_9HYPH</name>
<dbReference type="PANTHER" id="PTHR18964">
    <property type="entry name" value="ROK (REPRESSOR, ORF, KINASE) FAMILY"/>
    <property type="match status" value="1"/>
</dbReference>
<gene>
    <name evidence="1" type="ORF">GB927_023500</name>
</gene>
<keyword evidence="2" id="KW-1185">Reference proteome</keyword>
<dbReference type="Proteomes" id="UP000996601">
    <property type="component" value="Unassembled WGS sequence"/>
</dbReference>
<dbReference type="RefSeq" id="WP_256119655.1">
    <property type="nucleotide sequence ID" value="NZ_WHSB02000010.1"/>
</dbReference>
<dbReference type="PANTHER" id="PTHR18964:SF169">
    <property type="entry name" value="N-ACETYLMANNOSAMINE KINASE"/>
    <property type="match status" value="1"/>
</dbReference>
<evidence type="ECO:0000313" key="2">
    <source>
        <dbReference type="Proteomes" id="UP000996601"/>
    </source>
</evidence>
<comment type="caution">
    <text evidence="1">The sequence shown here is derived from an EMBL/GenBank/DDBJ whole genome shotgun (WGS) entry which is preliminary data.</text>
</comment>
<sequence>MTDDSAILAVDIGGTKTLVALVDASGMVEEATVSTARDDGPDRWLEAAFSAAKPWQGRFHGVGLAVTGFVRNGCWSAMNPATLGIPPDYPLIARVEALTSLPAIAVNDAQAAAWGEHAFGAGRGEDLVFLTISTGIGGGIVLGGRLQKGLAGHFGLTTDGDDGAFLEDRVSGRWMAAEARRQGHEADARQVFADASRGETWAMDIVAASAQRVGRLCRNIQLALDPPRIVLGGGIGLAEGFIDRVSALRPPLGAVPPVPVCRAELGVRAGILGVANLARIAFSGRGR</sequence>